<evidence type="ECO:0000259" key="5">
    <source>
        <dbReference type="PROSITE" id="PS50931"/>
    </source>
</evidence>
<dbReference type="InterPro" id="IPR000847">
    <property type="entry name" value="LysR_HTH_N"/>
</dbReference>
<evidence type="ECO:0000313" key="7">
    <source>
        <dbReference type="Proteomes" id="UP000649289"/>
    </source>
</evidence>
<dbReference type="InterPro" id="IPR036388">
    <property type="entry name" value="WH-like_DNA-bd_sf"/>
</dbReference>
<evidence type="ECO:0000256" key="4">
    <source>
        <dbReference type="ARBA" id="ARBA00023163"/>
    </source>
</evidence>
<comment type="similarity">
    <text evidence="1">Belongs to the LysR transcriptional regulatory family.</text>
</comment>
<keyword evidence="2" id="KW-0805">Transcription regulation</keyword>
<dbReference type="EMBL" id="JACXYY010000001">
    <property type="protein sequence ID" value="MBD3913346.1"/>
    <property type="molecule type" value="Genomic_DNA"/>
</dbReference>
<protein>
    <submittedName>
        <fullName evidence="6">LysR family transcriptional regulator</fullName>
    </submittedName>
</protein>
<comment type="caution">
    <text evidence="6">The sequence shown here is derived from an EMBL/GenBank/DDBJ whole genome shotgun (WGS) entry which is preliminary data.</text>
</comment>
<evidence type="ECO:0000256" key="1">
    <source>
        <dbReference type="ARBA" id="ARBA00009437"/>
    </source>
</evidence>
<dbReference type="Pfam" id="PF03466">
    <property type="entry name" value="LysR_substrate"/>
    <property type="match status" value="1"/>
</dbReference>
<sequence length="300" mass="31940">MDVRHLELLRELDDRGSVTAVATATHRTPSAVSQQLRSAERAFGAPLVEPRGRGLRLTDAGRVLAASARDVAVALAQAEARWDEFRGRASGVVSLAALPSAATFLLPGVLRELADDPIEVVCTDLDVAEAAYAAEVVDHDIVVAHSAIRTPAHTEDTVVRHLVREPLDIAMAAGHPLAVLDRVTPDDLVDLPWVGVPLGYPFDSVRLAVEEATGRGVDVRQRVRDNRLAEALVGAGDHVAVLPRFTAPAGDDVVLRPLAGLASGRHVFAILRKDRAERRAVRRVLDALTSVAAEFAPAAG</sequence>
<dbReference type="SUPFAM" id="SSF53850">
    <property type="entry name" value="Periplasmic binding protein-like II"/>
    <property type="match status" value="1"/>
</dbReference>
<evidence type="ECO:0000313" key="6">
    <source>
        <dbReference type="EMBL" id="MBD3913346.1"/>
    </source>
</evidence>
<name>A0ABR8MB31_9ACTN</name>
<accession>A0ABR8MB31</accession>
<dbReference type="Gene3D" id="3.40.190.10">
    <property type="entry name" value="Periplasmic binding protein-like II"/>
    <property type="match status" value="2"/>
</dbReference>
<dbReference type="PROSITE" id="PS50931">
    <property type="entry name" value="HTH_LYSR"/>
    <property type="match status" value="1"/>
</dbReference>
<proteinExistence type="inferred from homology"/>
<dbReference type="PANTHER" id="PTHR30346:SF29">
    <property type="entry name" value="LYSR SUBSTRATE-BINDING"/>
    <property type="match status" value="1"/>
</dbReference>
<evidence type="ECO:0000256" key="2">
    <source>
        <dbReference type="ARBA" id="ARBA00023015"/>
    </source>
</evidence>
<keyword evidence="7" id="KW-1185">Reference proteome</keyword>
<feature type="domain" description="HTH lysR-type" evidence="5">
    <location>
        <begin position="1"/>
        <end position="58"/>
    </location>
</feature>
<organism evidence="6 7">
    <name type="scientific">Nocardioides hwasunensis</name>
    <dbReference type="NCBI Taxonomy" id="397258"/>
    <lineage>
        <taxon>Bacteria</taxon>
        <taxon>Bacillati</taxon>
        <taxon>Actinomycetota</taxon>
        <taxon>Actinomycetes</taxon>
        <taxon>Propionibacteriales</taxon>
        <taxon>Nocardioidaceae</taxon>
        <taxon>Nocardioides</taxon>
    </lineage>
</organism>
<reference evidence="6 7" key="1">
    <citation type="submission" date="2020-09" db="EMBL/GenBank/DDBJ databases">
        <title>novel species in genus Nocardioides.</title>
        <authorList>
            <person name="Zhang G."/>
        </authorList>
    </citation>
    <scope>NUCLEOTIDE SEQUENCE [LARGE SCALE GENOMIC DNA]</scope>
    <source>
        <strain evidence="6 7">19197</strain>
    </source>
</reference>
<dbReference type="Proteomes" id="UP000649289">
    <property type="component" value="Unassembled WGS sequence"/>
</dbReference>
<dbReference type="InterPro" id="IPR036390">
    <property type="entry name" value="WH_DNA-bd_sf"/>
</dbReference>
<evidence type="ECO:0000256" key="3">
    <source>
        <dbReference type="ARBA" id="ARBA00023125"/>
    </source>
</evidence>
<dbReference type="RefSeq" id="WP_191197685.1">
    <property type="nucleotide sequence ID" value="NZ_BAAAPA010000002.1"/>
</dbReference>
<gene>
    <name evidence="6" type="ORF">IEZ25_01865</name>
</gene>
<dbReference type="Pfam" id="PF00126">
    <property type="entry name" value="HTH_1"/>
    <property type="match status" value="1"/>
</dbReference>
<dbReference type="InterPro" id="IPR005119">
    <property type="entry name" value="LysR_subst-bd"/>
</dbReference>
<dbReference type="SUPFAM" id="SSF46785">
    <property type="entry name" value="Winged helix' DNA-binding domain"/>
    <property type="match status" value="1"/>
</dbReference>
<keyword evidence="3" id="KW-0238">DNA-binding</keyword>
<keyword evidence="4" id="KW-0804">Transcription</keyword>
<dbReference type="PANTHER" id="PTHR30346">
    <property type="entry name" value="TRANSCRIPTIONAL DUAL REGULATOR HCAR-RELATED"/>
    <property type="match status" value="1"/>
</dbReference>
<dbReference type="Gene3D" id="1.10.10.10">
    <property type="entry name" value="Winged helix-like DNA-binding domain superfamily/Winged helix DNA-binding domain"/>
    <property type="match status" value="1"/>
</dbReference>